<feature type="compositionally biased region" description="Low complexity" evidence="1">
    <location>
        <begin position="27"/>
        <end position="42"/>
    </location>
</feature>
<keyword evidence="4" id="KW-1185">Reference proteome</keyword>
<proteinExistence type="predicted"/>
<organism evidence="3 4">
    <name type="scientific">Streptomyces antioxidans</name>
    <dbReference type="NCBI Taxonomy" id="1507734"/>
    <lineage>
        <taxon>Bacteria</taxon>
        <taxon>Bacillati</taxon>
        <taxon>Actinomycetota</taxon>
        <taxon>Actinomycetes</taxon>
        <taxon>Kitasatosporales</taxon>
        <taxon>Streptomycetaceae</taxon>
        <taxon>Streptomyces</taxon>
    </lineage>
</organism>
<feature type="chain" id="PRO_5010735132" description="DUF3558 domain-containing protein" evidence="2">
    <location>
        <begin position="20"/>
        <end position="209"/>
    </location>
</feature>
<keyword evidence="2" id="KW-0732">Signal</keyword>
<evidence type="ECO:0000313" key="3">
    <source>
        <dbReference type="EMBL" id="OPF76730.1"/>
    </source>
</evidence>
<gene>
    <name evidence="3" type="ORF">VT50_0223090</name>
</gene>
<dbReference type="AlphaFoldDB" id="A0A1V4D148"/>
<feature type="region of interest" description="Disordered" evidence="1">
    <location>
        <begin position="123"/>
        <end position="158"/>
    </location>
</feature>
<evidence type="ECO:0000256" key="1">
    <source>
        <dbReference type="SAM" id="MobiDB-lite"/>
    </source>
</evidence>
<name>A0A1V4D148_9ACTN</name>
<dbReference type="OrthoDB" id="4320268at2"/>
<evidence type="ECO:0000313" key="4">
    <source>
        <dbReference type="Proteomes" id="UP000033615"/>
    </source>
</evidence>
<comment type="caution">
    <text evidence="3">The sequence shown here is derived from an EMBL/GenBank/DDBJ whole genome shotgun (WGS) entry which is preliminary data.</text>
</comment>
<feature type="region of interest" description="Disordered" evidence="1">
    <location>
        <begin position="27"/>
        <end position="62"/>
    </location>
</feature>
<sequence length="209" mass="21591">MRSLPLTLIARLLPVAVLAAAGVAMTTSDDSDTSATPSGPSPQTSAPASNAAAPRYTKPPGEACAVLPESMIKDLVPGAKPAGNELKSSDLNRRTGCSWHALDDFEYRWLDIAYNVKSVAGKQGEQGKQQGDGGSAVPGLGDDASVAEKTTKDDDQGIREAVVTVHQDNATVTVTYNGGDFESHKAADSDEIRKGAIGAAKKALAALDD</sequence>
<protein>
    <recommendedName>
        <fullName evidence="5">DUF3558 domain-containing protein</fullName>
    </recommendedName>
</protein>
<dbReference type="Proteomes" id="UP000033615">
    <property type="component" value="Unassembled WGS sequence"/>
</dbReference>
<evidence type="ECO:0008006" key="5">
    <source>
        <dbReference type="Google" id="ProtNLM"/>
    </source>
</evidence>
<feature type="signal peptide" evidence="2">
    <location>
        <begin position="1"/>
        <end position="19"/>
    </location>
</feature>
<accession>A0A1V4D148</accession>
<reference evidence="3" key="1">
    <citation type="submission" date="2016-12" db="EMBL/GenBank/DDBJ databases">
        <title>Genome sequence of Streptomyces antioxidans MUSC 164.</title>
        <authorList>
            <person name="Lee L.-H."/>
            <person name="Ser H.-L."/>
        </authorList>
    </citation>
    <scope>NUCLEOTIDE SEQUENCE [LARGE SCALE GENOMIC DNA]</scope>
    <source>
        <strain evidence="3">MUSC 164</strain>
    </source>
</reference>
<feature type="compositionally biased region" description="Basic and acidic residues" evidence="1">
    <location>
        <begin position="149"/>
        <end position="158"/>
    </location>
</feature>
<evidence type="ECO:0000256" key="2">
    <source>
        <dbReference type="SAM" id="SignalP"/>
    </source>
</evidence>
<dbReference type="EMBL" id="LAKD02000057">
    <property type="protein sequence ID" value="OPF76730.1"/>
    <property type="molecule type" value="Genomic_DNA"/>
</dbReference>